<dbReference type="PRINTS" id="PR00469">
    <property type="entry name" value="PNDRDTASEII"/>
</dbReference>
<protein>
    <submittedName>
        <fullName evidence="12">FAD-binding protein</fullName>
    </submittedName>
</protein>
<evidence type="ECO:0000256" key="3">
    <source>
        <dbReference type="ARBA" id="ARBA00011048"/>
    </source>
</evidence>
<dbReference type="InterPro" id="IPR013785">
    <property type="entry name" value="Aldolase_TIM"/>
</dbReference>
<sequence>MRYKNLFQPIKIKSLVLKNRLVMAPMSTQFASPEGSVTEELIDFLEERAKGGVGMIVTGYTFIDGKFSKASVNQLGSHSDAMVPGLNALVETTRPYGTRILLQLCHAGRQTDKNIIGGIPVGPSPMVDEEGAEVTRELTREEIEEIIEMFGLAAKRAKQAGFDGVEIHGAHGYLINQFMSDYTNRRTDEYGGDISGRMRFALKVLGRTRQYVGEDYPVGFRINGTDYLEFKEEKLKGRGMTLAKAKEAAKILEKNGVDYLHVSAGIGETGENACQPMYFSQGYNVYLAEAIKREVDVPVITVGSITDPDMAEEIISQEKADLVALGRALIADPHFSDKARSGREEEILRCIRCNECSYRTGSLRELRCSVNPRVGRERRFVFTQSKEKKRVVVVGGGPAGMEAARVSALKGHEVILVEKEGELGGKLLPASFPSFKKDLKNLIDYYLRKMEHPNIEVFLNQEASLETIEGLNPQVLILATGAEPILPDIPGVSSGSVFSCLDVLTGKANLKGDKFVVVGGGSIGCEVAIFLREPGKDVTIVEALEEILLDQYDVSMKRGLIRKLREASVKTITGCSIQRMTGEGLFIKKDKGKSRFIEADNIILATGFVSKKELYEESKDRFNAVYCVGDCAQPRKIIDAIQEAALIANSI</sequence>
<feature type="domain" description="NADH:flavin oxidoreductase/NADH oxidase N-terminal" evidence="10">
    <location>
        <begin position="5"/>
        <end position="345"/>
    </location>
</feature>
<dbReference type="Gene3D" id="3.40.50.720">
    <property type="entry name" value="NAD(P)-binding Rossmann-like Domain"/>
    <property type="match status" value="1"/>
</dbReference>
<comment type="cofactor">
    <cofactor evidence="1">
        <name>FMN</name>
        <dbReference type="ChEBI" id="CHEBI:58210"/>
    </cofactor>
</comment>
<proteinExistence type="inferred from homology"/>
<dbReference type="SUPFAM" id="SSF51905">
    <property type="entry name" value="FAD/NAD(P)-binding domain"/>
    <property type="match status" value="1"/>
</dbReference>
<dbReference type="GO" id="GO:0010181">
    <property type="term" value="F:FMN binding"/>
    <property type="evidence" value="ECO:0007669"/>
    <property type="project" value="InterPro"/>
</dbReference>
<keyword evidence="5" id="KW-0288">FMN</keyword>
<dbReference type="PANTHER" id="PTHR42917:SF2">
    <property type="entry name" value="2,4-DIENOYL-COA REDUCTASE [(2E)-ENOYL-COA-PRODUCING]"/>
    <property type="match status" value="1"/>
</dbReference>
<dbReference type="EMBL" id="SOKU01000113">
    <property type="protein sequence ID" value="TES86280.1"/>
    <property type="molecule type" value="Genomic_DNA"/>
</dbReference>
<comment type="cofactor">
    <cofactor evidence="2">
        <name>[4Fe-4S] cluster</name>
        <dbReference type="ChEBI" id="CHEBI:49883"/>
    </cofactor>
</comment>
<evidence type="ECO:0000256" key="8">
    <source>
        <dbReference type="ARBA" id="ARBA00023004"/>
    </source>
</evidence>
<evidence type="ECO:0000256" key="7">
    <source>
        <dbReference type="ARBA" id="ARBA00023002"/>
    </source>
</evidence>
<keyword evidence="9" id="KW-0411">Iron-sulfur</keyword>
<dbReference type="Gene3D" id="3.50.50.60">
    <property type="entry name" value="FAD/NAD(P)-binding domain"/>
    <property type="match status" value="1"/>
</dbReference>
<evidence type="ECO:0000256" key="9">
    <source>
        <dbReference type="ARBA" id="ARBA00023014"/>
    </source>
</evidence>
<keyword evidence="8" id="KW-0408">Iron</keyword>
<evidence type="ECO:0000256" key="6">
    <source>
        <dbReference type="ARBA" id="ARBA00022723"/>
    </source>
</evidence>
<dbReference type="InterPro" id="IPR036188">
    <property type="entry name" value="FAD/NAD-bd_sf"/>
</dbReference>
<keyword evidence="6" id="KW-0479">Metal-binding</keyword>
<evidence type="ECO:0000259" key="11">
    <source>
        <dbReference type="Pfam" id="PF07992"/>
    </source>
</evidence>
<evidence type="ECO:0000256" key="4">
    <source>
        <dbReference type="ARBA" id="ARBA00022630"/>
    </source>
</evidence>
<dbReference type="GO" id="GO:0046872">
    <property type="term" value="F:metal ion binding"/>
    <property type="evidence" value="ECO:0007669"/>
    <property type="project" value="UniProtKB-KW"/>
</dbReference>
<evidence type="ECO:0000256" key="1">
    <source>
        <dbReference type="ARBA" id="ARBA00001917"/>
    </source>
</evidence>
<dbReference type="PANTHER" id="PTHR42917">
    <property type="entry name" value="2,4-DIENOYL-COA REDUCTASE"/>
    <property type="match status" value="1"/>
</dbReference>
<dbReference type="PRINTS" id="PR00368">
    <property type="entry name" value="FADPNR"/>
</dbReference>
<comment type="caution">
    <text evidence="12">The sequence shown here is derived from an EMBL/GenBank/DDBJ whole genome shotgun (WGS) entry which is preliminary data.</text>
</comment>
<name>A0A523QKR3_UNCAE</name>
<dbReference type="CDD" id="cd02803">
    <property type="entry name" value="OYE_like_FMN_family"/>
    <property type="match status" value="1"/>
</dbReference>
<dbReference type="Pfam" id="PF00724">
    <property type="entry name" value="Oxidored_FMN"/>
    <property type="match status" value="1"/>
</dbReference>
<accession>A0A523QKR3</accession>
<dbReference type="Proteomes" id="UP000320781">
    <property type="component" value="Unassembled WGS sequence"/>
</dbReference>
<dbReference type="Pfam" id="PF07992">
    <property type="entry name" value="Pyr_redox_2"/>
    <property type="match status" value="1"/>
</dbReference>
<dbReference type="InterPro" id="IPR001155">
    <property type="entry name" value="OxRdtase_FMN_N"/>
</dbReference>
<dbReference type="InterPro" id="IPR051793">
    <property type="entry name" value="NADH:flavin_oxidoreductase"/>
</dbReference>
<evidence type="ECO:0000256" key="2">
    <source>
        <dbReference type="ARBA" id="ARBA00001966"/>
    </source>
</evidence>
<dbReference type="GO" id="GO:0016491">
    <property type="term" value="F:oxidoreductase activity"/>
    <property type="evidence" value="ECO:0007669"/>
    <property type="project" value="UniProtKB-KW"/>
</dbReference>
<reference evidence="12 13" key="1">
    <citation type="submission" date="2019-03" db="EMBL/GenBank/DDBJ databases">
        <title>Metabolic potential of uncultured bacteria and archaea associated with petroleum seepage in deep-sea sediments.</title>
        <authorList>
            <person name="Dong X."/>
            <person name="Hubert C."/>
        </authorList>
    </citation>
    <scope>NUCLEOTIDE SEQUENCE [LARGE SCALE GENOMIC DNA]</scope>
    <source>
        <strain evidence="12">E44_bin92</strain>
    </source>
</reference>
<dbReference type="SUPFAM" id="SSF51395">
    <property type="entry name" value="FMN-linked oxidoreductases"/>
    <property type="match status" value="1"/>
</dbReference>
<evidence type="ECO:0000313" key="13">
    <source>
        <dbReference type="Proteomes" id="UP000320781"/>
    </source>
</evidence>
<organism evidence="12 13">
    <name type="scientific">Aerophobetes bacterium</name>
    <dbReference type="NCBI Taxonomy" id="2030807"/>
    <lineage>
        <taxon>Bacteria</taxon>
        <taxon>Candidatus Aerophobota</taxon>
    </lineage>
</organism>
<dbReference type="InterPro" id="IPR023753">
    <property type="entry name" value="FAD/NAD-binding_dom"/>
</dbReference>
<dbReference type="GO" id="GO:0051536">
    <property type="term" value="F:iron-sulfur cluster binding"/>
    <property type="evidence" value="ECO:0007669"/>
    <property type="project" value="UniProtKB-KW"/>
</dbReference>
<evidence type="ECO:0000256" key="5">
    <source>
        <dbReference type="ARBA" id="ARBA00022643"/>
    </source>
</evidence>
<keyword evidence="7" id="KW-0560">Oxidoreductase</keyword>
<gene>
    <name evidence="12" type="ORF">E3J95_02340</name>
</gene>
<evidence type="ECO:0000259" key="10">
    <source>
        <dbReference type="Pfam" id="PF00724"/>
    </source>
</evidence>
<keyword evidence="4" id="KW-0285">Flavoprotein</keyword>
<dbReference type="AlphaFoldDB" id="A0A523QKR3"/>
<feature type="domain" description="FAD/NAD(P)-binding" evidence="11">
    <location>
        <begin position="390"/>
        <end position="618"/>
    </location>
</feature>
<dbReference type="Gene3D" id="3.20.20.70">
    <property type="entry name" value="Aldolase class I"/>
    <property type="match status" value="1"/>
</dbReference>
<evidence type="ECO:0000313" key="12">
    <source>
        <dbReference type="EMBL" id="TES86280.1"/>
    </source>
</evidence>
<comment type="similarity">
    <text evidence="3">In the N-terminal section; belongs to the NADH:flavin oxidoreductase/NADH oxidase family.</text>
</comment>